<evidence type="ECO:0000313" key="2">
    <source>
        <dbReference type="Proteomes" id="UP000281553"/>
    </source>
</evidence>
<dbReference type="InterPro" id="IPR002110">
    <property type="entry name" value="Ankyrin_rpt"/>
</dbReference>
<organism evidence="1 2">
    <name type="scientific">Dibothriocephalus latus</name>
    <name type="common">Fish tapeworm</name>
    <name type="synonym">Diphyllobothrium latum</name>
    <dbReference type="NCBI Taxonomy" id="60516"/>
    <lineage>
        <taxon>Eukaryota</taxon>
        <taxon>Metazoa</taxon>
        <taxon>Spiralia</taxon>
        <taxon>Lophotrochozoa</taxon>
        <taxon>Platyhelminthes</taxon>
        <taxon>Cestoda</taxon>
        <taxon>Eucestoda</taxon>
        <taxon>Diphyllobothriidea</taxon>
        <taxon>Diphyllobothriidae</taxon>
        <taxon>Dibothriocephalus</taxon>
    </lineage>
</organism>
<dbReference type="Pfam" id="PF13857">
    <property type="entry name" value="Ank_5"/>
    <property type="match status" value="1"/>
</dbReference>
<dbReference type="PANTHER" id="PTHR12544:SF29">
    <property type="entry name" value="GLUTAMINASE"/>
    <property type="match status" value="1"/>
</dbReference>
<dbReference type="EMBL" id="UYRU01044008">
    <property type="protein sequence ID" value="VDK84885.1"/>
    <property type="molecule type" value="Genomic_DNA"/>
</dbReference>
<reference evidence="1 2" key="1">
    <citation type="submission" date="2018-11" db="EMBL/GenBank/DDBJ databases">
        <authorList>
            <consortium name="Pathogen Informatics"/>
        </authorList>
    </citation>
    <scope>NUCLEOTIDE SEQUENCE [LARGE SCALE GENOMIC DNA]</scope>
</reference>
<dbReference type="GO" id="GO:0006537">
    <property type="term" value="P:glutamate biosynthetic process"/>
    <property type="evidence" value="ECO:0007669"/>
    <property type="project" value="TreeGrafter"/>
</dbReference>
<dbReference type="Gene3D" id="1.25.40.20">
    <property type="entry name" value="Ankyrin repeat-containing domain"/>
    <property type="match status" value="1"/>
</dbReference>
<dbReference type="GO" id="GO:0004359">
    <property type="term" value="F:glutaminase activity"/>
    <property type="evidence" value="ECO:0007669"/>
    <property type="project" value="InterPro"/>
</dbReference>
<gene>
    <name evidence="1" type="ORF">DILT_LOCUS3648</name>
</gene>
<dbReference type="InterPro" id="IPR036770">
    <property type="entry name" value="Ankyrin_rpt-contain_sf"/>
</dbReference>
<dbReference type="InterPro" id="IPR015868">
    <property type="entry name" value="Glutaminase"/>
</dbReference>
<name>A0A3P6TU19_DIBLA</name>
<dbReference type="AlphaFoldDB" id="A0A3P6TU19"/>
<sequence>MLAGYDLNMADYDGRTGLHVAASVGAFESVRFFLEVARVNPEPKDRWGHSPQSEAKLFGHNAIYDYLERY</sequence>
<dbReference type="Proteomes" id="UP000281553">
    <property type="component" value="Unassembled WGS sequence"/>
</dbReference>
<dbReference type="GO" id="GO:0006543">
    <property type="term" value="P:L-glutamine catabolic process"/>
    <property type="evidence" value="ECO:0007669"/>
    <property type="project" value="TreeGrafter"/>
</dbReference>
<dbReference type="PANTHER" id="PTHR12544">
    <property type="entry name" value="GLUTAMINASE"/>
    <property type="match status" value="1"/>
</dbReference>
<evidence type="ECO:0000313" key="1">
    <source>
        <dbReference type="EMBL" id="VDK84885.1"/>
    </source>
</evidence>
<proteinExistence type="predicted"/>
<dbReference type="SUPFAM" id="SSF48403">
    <property type="entry name" value="Ankyrin repeat"/>
    <property type="match status" value="1"/>
</dbReference>
<keyword evidence="2" id="KW-1185">Reference proteome</keyword>
<dbReference type="OrthoDB" id="9995210at2759"/>
<accession>A0A3P6TU19</accession>
<protein>
    <submittedName>
        <fullName evidence="1">Uncharacterized protein</fullName>
    </submittedName>
</protein>